<dbReference type="Proteomes" id="UP001221217">
    <property type="component" value="Unassembled WGS sequence"/>
</dbReference>
<evidence type="ECO:0000256" key="9">
    <source>
        <dbReference type="ARBA" id="ARBA00035611"/>
    </source>
</evidence>
<dbReference type="GO" id="GO:0022857">
    <property type="term" value="F:transmembrane transporter activity"/>
    <property type="evidence" value="ECO:0007669"/>
    <property type="project" value="InterPro"/>
</dbReference>
<evidence type="ECO:0000256" key="5">
    <source>
        <dbReference type="ARBA" id="ARBA00022597"/>
    </source>
</evidence>
<feature type="transmembrane region" description="Helical" evidence="11">
    <location>
        <begin position="169"/>
        <end position="189"/>
    </location>
</feature>
<sequence>MSDINMAGAGSAKKSIKIDLRKYMMVMALVIIWIVFTVLTRGSYFTPRNLTNLFRQAVFTAILATGMFPVIVLGQIDLTVGSIAALAGGLVGMLTTWMGLPFWFAVAIALIAGMAVGIWNGFWVAYRGVPAFIATLSSMLVFRAVLLGMTDGITISPMPEILKGLGAGFLSPVFGYVLAVLACVVMLFIQWNGRSKKIKMNLPTSSLIIEIIKTILTVGLLFGFMYMMASYKGIPVALMIILILFVIFQYVFSSTVFGRRIYAIGGNANACQLAGINIKASTMIVFAMNGVVAAIAGIFLSSRLNSASSAAASGAELDAIAACVIGGISMLGGIGTISGVMIGALVIQSIQNGMSLLDTPSFWQNIVKGLVLLVAVWFDISRKNK</sequence>
<feature type="transmembrane region" description="Helical" evidence="11">
    <location>
        <begin position="317"/>
        <end position="350"/>
    </location>
</feature>
<evidence type="ECO:0000256" key="8">
    <source>
        <dbReference type="ARBA" id="ARBA00023136"/>
    </source>
</evidence>
<accession>A0AAJ1MIZ1</accession>
<evidence type="ECO:0000256" key="7">
    <source>
        <dbReference type="ARBA" id="ARBA00022989"/>
    </source>
</evidence>
<keyword evidence="5" id="KW-0762">Sugar transport</keyword>
<dbReference type="Pfam" id="PF02653">
    <property type="entry name" value="BPD_transp_2"/>
    <property type="match status" value="1"/>
</dbReference>
<proteinExistence type="predicted"/>
<organism evidence="12 13">
    <name type="scientific">Candidatus Thalassospirochaeta sargassi</name>
    <dbReference type="NCBI Taxonomy" id="3119039"/>
    <lineage>
        <taxon>Bacteria</taxon>
        <taxon>Pseudomonadati</taxon>
        <taxon>Spirochaetota</taxon>
        <taxon>Spirochaetia</taxon>
        <taxon>Spirochaetales</taxon>
        <taxon>Spirochaetaceae</taxon>
        <taxon>Candidatus Thalassospirochaeta</taxon>
    </lineage>
</organism>
<dbReference type="PANTHER" id="PTHR32196">
    <property type="entry name" value="ABC TRANSPORTER PERMEASE PROTEIN YPHD-RELATED-RELATED"/>
    <property type="match status" value="1"/>
</dbReference>
<protein>
    <recommendedName>
        <fullName evidence="10">Xylose transport system permease protein XylH</fullName>
    </recommendedName>
</protein>
<evidence type="ECO:0000256" key="4">
    <source>
        <dbReference type="ARBA" id="ARBA00022519"/>
    </source>
</evidence>
<comment type="caution">
    <text evidence="12">The sequence shown here is derived from an EMBL/GenBank/DDBJ whole genome shotgun (WGS) entry which is preliminary data.</text>
</comment>
<keyword evidence="7 11" id="KW-1133">Transmembrane helix</keyword>
<keyword evidence="6 11" id="KW-0812">Transmembrane</keyword>
<comment type="subcellular location">
    <subcellularLocation>
        <location evidence="1">Cell membrane</location>
        <topology evidence="1">Multi-pass membrane protein</topology>
    </subcellularLocation>
</comment>
<feature type="transmembrane region" description="Helical" evidence="11">
    <location>
        <begin position="284"/>
        <end position="305"/>
    </location>
</feature>
<dbReference type="GO" id="GO:0005886">
    <property type="term" value="C:plasma membrane"/>
    <property type="evidence" value="ECO:0007669"/>
    <property type="project" value="UniProtKB-SubCell"/>
</dbReference>
<evidence type="ECO:0000256" key="10">
    <source>
        <dbReference type="ARBA" id="ARBA00035686"/>
    </source>
</evidence>
<feature type="transmembrane region" description="Helical" evidence="11">
    <location>
        <begin position="210"/>
        <end position="228"/>
    </location>
</feature>
<evidence type="ECO:0000256" key="2">
    <source>
        <dbReference type="ARBA" id="ARBA00022448"/>
    </source>
</evidence>
<dbReference type="PANTHER" id="PTHR32196:SF32">
    <property type="entry name" value="XYLOSE TRANSPORT SYSTEM PERMEASE PROTEIN XYLH"/>
    <property type="match status" value="1"/>
</dbReference>
<dbReference type="CDD" id="cd06579">
    <property type="entry name" value="TM_PBP1_transp_AraH_like"/>
    <property type="match status" value="1"/>
</dbReference>
<evidence type="ECO:0000313" key="13">
    <source>
        <dbReference type="Proteomes" id="UP001221217"/>
    </source>
</evidence>
<name>A0AAJ1MIZ1_9SPIO</name>
<reference evidence="12 13" key="1">
    <citation type="submission" date="2022-12" db="EMBL/GenBank/DDBJ databases">
        <title>Metagenome assembled genome from gulf of manar.</title>
        <authorList>
            <person name="Kohli P."/>
            <person name="Pk S."/>
            <person name="Venkata Ramana C."/>
            <person name="Sasikala C."/>
        </authorList>
    </citation>
    <scope>NUCLEOTIDE SEQUENCE [LARGE SCALE GENOMIC DNA]</scope>
    <source>
        <strain evidence="12">JB008</strain>
    </source>
</reference>
<dbReference type="InterPro" id="IPR001851">
    <property type="entry name" value="ABC_transp_permease"/>
</dbReference>
<keyword evidence="4" id="KW-0997">Cell inner membrane</keyword>
<feature type="transmembrane region" description="Helical" evidence="11">
    <location>
        <begin position="23"/>
        <end position="41"/>
    </location>
</feature>
<keyword evidence="2" id="KW-0813">Transport</keyword>
<evidence type="ECO:0000256" key="3">
    <source>
        <dbReference type="ARBA" id="ARBA00022475"/>
    </source>
</evidence>
<feature type="transmembrane region" description="Helical" evidence="11">
    <location>
        <begin position="129"/>
        <end position="149"/>
    </location>
</feature>
<feature type="transmembrane region" description="Helical" evidence="11">
    <location>
        <begin position="103"/>
        <end position="122"/>
    </location>
</feature>
<evidence type="ECO:0000256" key="1">
    <source>
        <dbReference type="ARBA" id="ARBA00004651"/>
    </source>
</evidence>
<dbReference type="EMBL" id="JAQQAL010000017">
    <property type="protein sequence ID" value="MDC7226848.1"/>
    <property type="molecule type" value="Genomic_DNA"/>
</dbReference>
<feature type="transmembrane region" description="Helical" evidence="11">
    <location>
        <begin position="53"/>
        <end position="73"/>
    </location>
</feature>
<comment type="function">
    <text evidence="9">Part of the binding-protein-dependent transport system for D-xylose. Probably responsible for the translocation of the substrate across the membrane.</text>
</comment>
<evidence type="ECO:0000256" key="11">
    <source>
        <dbReference type="SAM" id="Phobius"/>
    </source>
</evidence>
<keyword evidence="3" id="KW-1003">Cell membrane</keyword>
<gene>
    <name evidence="12" type="primary">gguB</name>
    <name evidence="12" type="ORF">PQJ61_08780</name>
</gene>
<dbReference type="AlphaFoldDB" id="A0AAJ1MIZ1"/>
<evidence type="ECO:0000256" key="6">
    <source>
        <dbReference type="ARBA" id="ARBA00022692"/>
    </source>
</evidence>
<evidence type="ECO:0000313" key="12">
    <source>
        <dbReference type="EMBL" id="MDC7226848.1"/>
    </source>
</evidence>
<keyword evidence="8 11" id="KW-0472">Membrane</keyword>
<feature type="transmembrane region" description="Helical" evidence="11">
    <location>
        <begin position="234"/>
        <end position="252"/>
    </location>
</feature>